<dbReference type="Pfam" id="PF01494">
    <property type="entry name" value="FAD_binding_3"/>
    <property type="match status" value="1"/>
</dbReference>
<dbReference type="PANTHER" id="PTHR42685">
    <property type="entry name" value="GERANYLGERANYL DIPHOSPHATE REDUCTASE"/>
    <property type="match status" value="1"/>
</dbReference>
<feature type="domain" description="FAD-binding" evidence="9">
    <location>
        <begin position="5"/>
        <end position="186"/>
    </location>
</feature>
<evidence type="ECO:0000313" key="11">
    <source>
        <dbReference type="EMBL" id="PSN82596.1"/>
    </source>
</evidence>
<keyword evidence="7" id="KW-1208">Phospholipid metabolism</keyword>
<dbReference type="GO" id="GO:0071949">
    <property type="term" value="F:FAD binding"/>
    <property type="evidence" value="ECO:0007669"/>
    <property type="project" value="InterPro"/>
</dbReference>
<accession>A0A2R6A868</accession>
<dbReference type="InterPro" id="IPR036188">
    <property type="entry name" value="FAD/NAD-bd_sf"/>
</dbReference>
<sequence length="485" mass="54738">MAEPDYDVIIAGGGMAGLITAASLAIFSKQNFRILVVDRNSEDEPGKKTSHGWICGDAVSKNSIDYLAKHTGIVYGKPEIEHEVDGVLVYSPDHKTKVLFDGKGYMLNRKLLPRRQVEDAKKRGVEFAFNVTVENVIAEDGWVKGVVGRSKSGEIFKKRARLVIDATGSASLLRSRLPINTKIQREIDRDDIESTGRYIYEFDKGAEDQTYFDPRYAIIHLDQYLAPGGYAWTFPKGENKVNIGLGYQKKALELRNKRFGRSDGLNELIDQYVASNPVIKNPRFPKSEADKGNEKGNWQVPVRRPNDCLVTNGYAIVGDAAWMPRPIDAGGIGPAIYASVILGRVAAEALEAKDTSEAGLWKYNVEFMRNYGYPMASFEVLRRYLQTLPNDDINYGMKHFLSEEDISLITQRRHPKFRNIELLNPAFLIRVASKLELAKGLKYTAEKSERLIEINLSFPEKPEGFEEWHKKLLAELYEAYQKFGN</sequence>
<dbReference type="GO" id="GO:0016491">
    <property type="term" value="F:oxidoreductase activity"/>
    <property type="evidence" value="ECO:0007669"/>
    <property type="project" value="UniProtKB-KW"/>
</dbReference>
<feature type="domain" description="Digeranylgeranylglycerophospholipid reductase catalytic" evidence="10">
    <location>
        <begin position="210"/>
        <end position="254"/>
    </location>
</feature>
<dbReference type="SUPFAM" id="SSF51905">
    <property type="entry name" value="FAD/NAD(P)-binding domain"/>
    <property type="match status" value="1"/>
</dbReference>
<dbReference type="PRINTS" id="PR00420">
    <property type="entry name" value="RNGMNOXGNASE"/>
</dbReference>
<evidence type="ECO:0000256" key="2">
    <source>
        <dbReference type="ARBA" id="ARBA00022630"/>
    </source>
</evidence>
<evidence type="ECO:0000256" key="4">
    <source>
        <dbReference type="ARBA" id="ARBA00023002"/>
    </source>
</evidence>
<keyword evidence="6" id="KW-0594">Phospholipid biosynthesis</keyword>
<keyword evidence="4" id="KW-0560">Oxidoreductase</keyword>
<evidence type="ECO:0000256" key="6">
    <source>
        <dbReference type="ARBA" id="ARBA00023209"/>
    </source>
</evidence>
<gene>
    <name evidence="11" type="ORF">B9Q01_07545</name>
</gene>
<comment type="caution">
    <text evidence="11">The sequence shown here is derived from an EMBL/GenBank/DDBJ whole genome shotgun (WGS) entry which is preliminary data.</text>
</comment>
<evidence type="ECO:0000256" key="3">
    <source>
        <dbReference type="ARBA" id="ARBA00022827"/>
    </source>
</evidence>
<reference evidence="11 12" key="1">
    <citation type="submission" date="2017-04" db="EMBL/GenBank/DDBJ databases">
        <title>Novel microbial lineages endemic to geothermal iron-oxide mats fill important gaps in the evolutionary history of Archaea.</title>
        <authorList>
            <person name="Jay Z.J."/>
            <person name="Beam J.P."/>
            <person name="Dlakic M."/>
            <person name="Rusch D.B."/>
            <person name="Kozubal M.A."/>
            <person name="Inskeep W.P."/>
        </authorList>
    </citation>
    <scope>NUCLEOTIDE SEQUENCE [LARGE SCALE GENOMIC DNA]</scope>
    <source>
        <strain evidence="11">OSP_D</strain>
    </source>
</reference>
<dbReference type="AlphaFoldDB" id="A0A2R6A868"/>
<name>A0A2R6A868_9ARCH</name>
<dbReference type="PANTHER" id="PTHR42685:SF18">
    <property type="entry name" value="DIGERANYLGERANYLGLYCEROPHOSPHOLIPID REDUCTASE"/>
    <property type="match status" value="1"/>
</dbReference>
<protein>
    <submittedName>
        <fullName evidence="11">Dehydrogenase</fullName>
    </submittedName>
</protein>
<evidence type="ECO:0000256" key="1">
    <source>
        <dbReference type="ARBA" id="ARBA00022516"/>
    </source>
</evidence>
<keyword evidence="8" id="KW-1133">Transmembrane helix</keyword>
<keyword evidence="2" id="KW-0285">Flavoprotein</keyword>
<feature type="transmembrane region" description="Helical" evidence="8">
    <location>
        <begin position="6"/>
        <end position="27"/>
    </location>
</feature>
<keyword evidence="1" id="KW-0444">Lipid biosynthesis</keyword>
<dbReference type="Pfam" id="PF22578">
    <property type="entry name" value="GGR_cat"/>
    <property type="match status" value="1"/>
</dbReference>
<evidence type="ECO:0000259" key="9">
    <source>
        <dbReference type="Pfam" id="PF01494"/>
    </source>
</evidence>
<dbReference type="GO" id="GO:0008654">
    <property type="term" value="P:phospholipid biosynthetic process"/>
    <property type="evidence" value="ECO:0007669"/>
    <property type="project" value="UniProtKB-KW"/>
</dbReference>
<dbReference type="Proteomes" id="UP000240880">
    <property type="component" value="Unassembled WGS sequence"/>
</dbReference>
<dbReference type="InterPro" id="IPR002938">
    <property type="entry name" value="FAD-bd"/>
</dbReference>
<dbReference type="EMBL" id="NEXC01000063">
    <property type="protein sequence ID" value="PSN82596.1"/>
    <property type="molecule type" value="Genomic_DNA"/>
</dbReference>
<organism evidence="11 12">
    <name type="scientific">Candidatus Marsarchaeota G1 archaeon OSP_D</name>
    <dbReference type="NCBI Taxonomy" id="1978155"/>
    <lineage>
        <taxon>Archaea</taxon>
        <taxon>Candidatus Marsarchaeota</taxon>
        <taxon>Candidatus Marsarchaeota group 1</taxon>
    </lineage>
</organism>
<dbReference type="Gene3D" id="3.50.50.60">
    <property type="entry name" value="FAD/NAD(P)-binding domain"/>
    <property type="match status" value="1"/>
</dbReference>
<evidence type="ECO:0000313" key="12">
    <source>
        <dbReference type="Proteomes" id="UP000240880"/>
    </source>
</evidence>
<evidence type="ECO:0000259" key="10">
    <source>
        <dbReference type="Pfam" id="PF22578"/>
    </source>
</evidence>
<keyword evidence="8" id="KW-0472">Membrane</keyword>
<keyword evidence="8" id="KW-0812">Transmembrane</keyword>
<evidence type="ECO:0000256" key="7">
    <source>
        <dbReference type="ARBA" id="ARBA00023264"/>
    </source>
</evidence>
<proteinExistence type="predicted"/>
<keyword evidence="5" id="KW-0443">Lipid metabolism</keyword>
<dbReference type="InterPro" id="IPR050407">
    <property type="entry name" value="Geranylgeranyl_reductase"/>
</dbReference>
<keyword evidence="3" id="KW-0274">FAD</keyword>
<dbReference type="InterPro" id="IPR054715">
    <property type="entry name" value="GGR_cat"/>
</dbReference>
<evidence type="ECO:0000256" key="8">
    <source>
        <dbReference type="SAM" id="Phobius"/>
    </source>
</evidence>
<evidence type="ECO:0000256" key="5">
    <source>
        <dbReference type="ARBA" id="ARBA00023098"/>
    </source>
</evidence>